<dbReference type="Proteomes" id="UP000217349">
    <property type="component" value="Chromosome"/>
</dbReference>
<evidence type="ECO:0000313" key="1">
    <source>
        <dbReference type="EMBL" id="ATB69063.1"/>
    </source>
</evidence>
<protein>
    <submittedName>
        <fullName evidence="1">Uncharacterized protein</fullName>
    </submittedName>
</protein>
<sequence>MSFSGPISHLPSPAGGDNFSQKLLKTLLYMDYDQLSTWIQHVSCGKYYLFRPKCTNIVDREVCLERSAHMVLYKALIIPMHKMRKNGRDKKLLYALKKDDLSRIASILASSVRTYWQDRKYMIHALSKSYRDQNIINQ</sequence>
<dbReference type="AlphaFoldDB" id="A0A290HBY6"/>
<organism evidence="1 2">
    <name type="scientific">Sulfurospirillum diekertiae</name>
    <dbReference type="NCBI Taxonomy" id="1854492"/>
    <lineage>
        <taxon>Bacteria</taxon>
        <taxon>Pseudomonadati</taxon>
        <taxon>Campylobacterota</taxon>
        <taxon>Epsilonproteobacteria</taxon>
        <taxon>Campylobacterales</taxon>
        <taxon>Sulfurospirillaceae</taxon>
        <taxon>Sulfurospirillum</taxon>
    </lineage>
</organism>
<proteinExistence type="predicted"/>
<dbReference type="OrthoDB" id="9900226at2"/>
<gene>
    <name evidence="1" type="ORF">SJPD1_0951</name>
</gene>
<accession>A0A290HBY6</accession>
<evidence type="ECO:0000313" key="2">
    <source>
        <dbReference type="Proteomes" id="UP000217349"/>
    </source>
</evidence>
<reference evidence="2" key="1">
    <citation type="submission" date="2017-09" db="EMBL/GenBank/DDBJ databases">
        <title>The complete genome of Sulfurospirillum sp. JPD-1.</title>
        <authorList>
            <person name="Goris T."/>
        </authorList>
    </citation>
    <scope>NUCLEOTIDE SEQUENCE [LARGE SCALE GENOMIC DNA]</scope>
    <source>
        <strain evidence="2">JPD-1</strain>
    </source>
</reference>
<dbReference type="RefSeq" id="WP_096046192.1">
    <property type="nucleotide sequence ID" value="NZ_CP023275.1"/>
</dbReference>
<dbReference type="EMBL" id="CP023275">
    <property type="protein sequence ID" value="ATB69063.1"/>
    <property type="molecule type" value="Genomic_DNA"/>
</dbReference>
<dbReference type="KEGG" id="sulj:SJPD1_0951"/>
<name>A0A290HBY6_9BACT</name>